<dbReference type="KEGG" id="psym:J1N51_10105"/>
<evidence type="ECO:0000256" key="1">
    <source>
        <dbReference type="SAM" id="Phobius"/>
    </source>
</evidence>
<dbReference type="AlphaFoldDB" id="A0A975D9J2"/>
<dbReference type="RefSeq" id="WP_208830973.1">
    <property type="nucleotide sequence ID" value="NZ_CP072110.1"/>
</dbReference>
<protein>
    <recommendedName>
        <fullName evidence="4">DUF2178 domain-containing protein</fullName>
    </recommendedName>
</protein>
<feature type="transmembrane region" description="Helical" evidence="1">
    <location>
        <begin position="112"/>
        <end position="136"/>
    </location>
</feature>
<keyword evidence="3" id="KW-1185">Reference proteome</keyword>
<evidence type="ECO:0000313" key="2">
    <source>
        <dbReference type="EMBL" id="QTH63095.1"/>
    </source>
</evidence>
<proteinExistence type="predicted"/>
<dbReference type="EMBL" id="CP072110">
    <property type="protein sequence ID" value="QTH63095.1"/>
    <property type="molecule type" value="Genomic_DNA"/>
</dbReference>
<evidence type="ECO:0008006" key="4">
    <source>
        <dbReference type="Google" id="ProtNLM"/>
    </source>
</evidence>
<feature type="transmembrane region" description="Helical" evidence="1">
    <location>
        <begin position="88"/>
        <end position="106"/>
    </location>
</feature>
<reference evidence="2" key="1">
    <citation type="submission" date="2021-03" db="EMBL/GenBank/DDBJ databases">
        <title>Description of Psychrosphaera ytuae sp. nov. isolated from deep sea sediment of South China Sea.</title>
        <authorList>
            <person name="Zhang J."/>
            <person name="Xu X.-D."/>
        </authorList>
    </citation>
    <scope>NUCLEOTIDE SEQUENCE</scope>
    <source>
        <strain evidence="2">MTZ26</strain>
    </source>
</reference>
<dbReference type="Proteomes" id="UP000682739">
    <property type="component" value="Chromosome"/>
</dbReference>
<keyword evidence="1" id="KW-0812">Transmembrane</keyword>
<keyword evidence="1" id="KW-0472">Membrane</keyword>
<keyword evidence="1" id="KW-1133">Transmembrane helix</keyword>
<sequence>MSFHEKSAWLMAVILTLCGLSYFQKVFAMSQAAGEVIAPSLQMLSSFTVSIVVLAVIGHIVTAAVAPKEANTDPDERERTIFNKAGNLSGYILGFGAVAGLFHFLFKGDGNLLFYIVFASLLVAQIADYALQIFFYRRGF</sequence>
<accession>A0A975D9J2</accession>
<gene>
    <name evidence="2" type="ORF">J1N51_10105</name>
</gene>
<name>A0A975D9J2_9GAMM</name>
<organism evidence="2 3">
    <name type="scientific">Psychrosphaera ytuae</name>
    <dbReference type="NCBI Taxonomy" id="2820710"/>
    <lineage>
        <taxon>Bacteria</taxon>
        <taxon>Pseudomonadati</taxon>
        <taxon>Pseudomonadota</taxon>
        <taxon>Gammaproteobacteria</taxon>
        <taxon>Alteromonadales</taxon>
        <taxon>Pseudoalteromonadaceae</taxon>
        <taxon>Psychrosphaera</taxon>
    </lineage>
</organism>
<feature type="transmembrane region" description="Helical" evidence="1">
    <location>
        <begin position="44"/>
        <end position="67"/>
    </location>
</feature>
<evidence type="ECO:0000313" key="3">
    <source>
        <dbReference type="Proteomes" id="UP000682739"/>
    </source>
</evidence>